<feature type="region of interest" description="Disordered" evidence="1">
    <location>
        <begin position="1"/>
        <end position="34"/>
    </location>
</feature>
<dbReference type="AlphaFoldDB" id="A0A163JW77"/>
<dbReference type="Proteomes" id="UP000078561">
    <property type="component" value="Unassembled WGS sequence"/>
</dbReference>
<reference evidence="2" key="1">
    <citation type="submission" date="2016-04" db="EMBL/GenBank/DDBJ databases">
        <authorList>
            <person name="Evans L.H."/>
            <person name="Alamgir A."/>
            <person name="Owens N."/>
            <person name="Weber N.D."/>
            <person name="Virtaneva K."/>
            <person name="Barbian K."/>
            <person name="Babar A."/>
            <person name="Rosenke K."/>
        </authorList>
    </citation>
    <scope>NUCLEOTIDE SEQUENCE [LARGE SCALE GENOMIC DNA]</scope>
    <source>
        <strain evidence="2">CBS 101.48</strain>
    </source>
</reference>
<evidence type="ECO:0000313" key="2">
    <source>
        <dbReference type="EMBL" id="SAM05096.1"/>
    </source>
</evidence>
<dbReference type="InParanoid" id="A0A163JW77"/>
<name>A0A163JW77_ABSGL</name>
<evidence type="ECO:0000256" key="1">
    <source>
        <dbReference type="SAM" id="MobiDB-lite"/>
    </source>
</evidence>
<dbReference type="STRING" id="4829.A0A163JW77"/>
<sequence>MSGNQPKKSLDKRDSSKQAFQQHPSIRKNAQGRQESPCLDGIAIHYGLNGFNGAELKAFLNQQYSDTLAALHSLDASKRPVKHEAQEKAWGKGLGSSSIWGQKGGIMANGQDFLVELVNRSK</sequence>
<keyword evidence="3" id="KW-1185">Reference proteome</keyword>
<proteinExistence type="predicted"/>
<dbReference type="OrthoDB" id="5598843at2759"/>
<evidence type="ECO:0000313" key="3">
    <source>
        <dbReference type="Proteomes" id="UP000078561"/>
    </source>
</evidence>
<gene>
    <name evidence="2" type="primary">ABSGL_10962.1 scaffold 12033</name>
</gene>
<organism evidence="2">
    <name type="scientific">Absidia glauca</name>
    <name type="common">Pin mould</name>
    <dbReference type="NCBI Taxonomy" id="4829"/>
    <lineage>
        <taxon>Eukaryota</taxon>
        <taxon>Fungi</taxon>
        <taxon>Fungi incertae sedis</taxon>
        <taxon>Mucoromycota</taxon>
        <taxon>Mucoromycotina</taxon>
        <taxon>Mucoromycetes</taxon>
        <taxon>Mucorales</taxon>
        <taxon>Cunninghamellaceae</taxon>
        <taxon>Absidia</taxon>
    </lineage>
</organism>
<protein>
    <submittedName>
        <fullName evidence="2">Uncharacterized protein</fullName>
    </submittedName>
</protein>
<dbReference type="EMBL" id="LT554417">
    <property type="protein sequence ID" value="SAM05096.1"/>
    <property type="molecule type" value="Genomic_DNA"/>
</dbReference>
<accession>A0A163JW77</accession>